<dbReference type="AlphaFoldDB" id="A0A9P6JUU2"/>
<sequence length="670" mass="74612">MSKKWATEAKPLASNPRPEDDQTDLPVGLVVNPQRPSVKRRRGRRRDKLASSSGQGIDAFTSAQDVSIVGSTFNLTTVHHYGPEGSKGLPSSRGSQSPSHDQSLPVPCLNEEKPYNAGDAASIPHRSDSSSSRIYYEQLLSKLRGVPLWLPGPNANLPIDYRLRGAHIGDVGTITEFGGFSFLFNVFEEADSEINQGSVPDGFKPLRWISNSAYMKGKGTGDLGVRFSDVEKHAVYESGSWIGSETVEEINVLDSVSSGGLTFQTRALEGAILAMPYGATSHDLTNRRLLQDYMSKNLEQWYIYANHERGRQARNGDIRLVYGCDKASSWGIATFKYEQGSGNLSGTHVAKRIHFKPAGSTSKSNTEIATAFTWSSMGGESGRVGPSDKVMKGLYAHLALNAEAFRHPVYGYDDVAIENQSVFLRTLNATLATSTWTKWMSEDIDSFHDETSDSQFRDGQDYDRGGAREGGGSSNSSNAEHFPGNGSSSWGSNIEHTMMEGQPLYPIHPSDVLNRSLLRQFPHAQMAITADADWISVLSHGDSLETASLLRLGFHRLHFERLLHHTHQIVEIDGVIRIDKKSVISLQEREESTFRPTWKRHPGFYKRDGDLRFLVKFDSHLDSCPKLILYHRQELLYSKFRGKCSRNRSSDFFPRRLEKSGRAALLLCFW</sequence>
<feature type="region of interest" description="Disordered" evidence="1">
    <location>
        <begin position="81"/>
        <end position="128"/>
    </location>
</feature>
<reference evidence="2" key="1">
    <citation type="submission" date="2020-11" db="EMBL/GenBank/DDBJ databases">
        <authorList>
            <consortium name="DOE Joint Genome Institute"/>
            <person name="Ahrendt S."/>
            <person name="Riley R."/>
            <person name="Andreopoulos W."/>
            <person name="Labutti K."/>
            <person name="Pangilinan J."/>
            <person name="Ruiz-Duenas F.J."/>
            <person name="Barrasa J.M."/>
            <person name="Sanchez-Garcia M."/>
            <person name="Camarero S."/>
            <person name="Miyauchi S."/>
            <person name="Serrano A."/>
            <person name="Linde D."/>
            <person name="Babiker R."/>
            <person name="Drula E."/>
            <person name="Ayuso-Fernandez I."/>
            <person name="Pacheco R."/>
            <person name="Padilla G."/>
            <person name="Ferreira P."/>
            <person name="Barriuso J."/>
            <person name="Kellner H."/>
            <person name="Castanera R."/>
            <person name="Alfaro M."/>
            <person name="Ramirez L."/>
            <person name="Pisabarro A.G."/>
            <person name="Kuo A."/>
            <person name="Tritt A."/>
            <person name="Lipzen A."/>
            <person name="He G."/>
            <person name="Yan M."/>
            <person name="Ng V."/>
            <person name="Cullen D."/>
            <person name="Martin F."/>
            <person name="Rosso M.-N."/>
            <person name="Henrissat B."/>
            <person name="Hibbett D."/>
            <person name="Martinez A.T."/>
            <person name="Grigoriev I.V."/>
        </authorList>
    </citation>
    <scope>NUCLEOTIDE SEQUENCE</scope>
    <source>
        <strain evidence="2">CBS 506.95</strain>
    </source>
</reference>
<dbReference type="Proteomes" id="UP000807306">
    <property type="component" value="Unassembled WGS sequence"/>
</dbReference>
<feature type="region of interest" description="Disordered" evidence="1">
    <location>
        <begin position="1"/>
        <end position="56"/>
    </location>
</feature>
<evidence type="ECO:0000256" key="1">
    <source>
        <dbReference type="SAM" id="MobiDB-lite"/>
    </source>
</evidence>
<dbReference type="EMBL" id="MU157827">
    <property type="protein sequence ID" value="KAF9533806.1"/>
    <property type="molecule type" value="Genomic_DNA"/>
</dbReference>
<accession>A0A9P6JUU2</accession>
<feature type="region of interest" description="Disordered" evidence="1">
    <location>
        <begin position="448"/>
        <end position="494"/>
    </location>
</feature>
<comment type="caution">
    <text evidence="2">The sequence shown here is derived from an EMBL/GenBank/DDBJ whole genome shotgun (WGS) entry which is preliminary data.</text>
</comment>
<protein>
    <submittedName>
        <fullName evidence="2">Uncharacterized protein</fullName>
    </submittedName>
</protein>
<gene>
    <name evidence="2" type="ORF">CPB83DRAFT_409637</name>
</gene>
<dbReference type="OrthoDB" id="2662290at2759"/>
<feature type="compositionally biased region" description="Polar residues" evidence="1">
    <location>
        <begin position="485"/>
        <end position="494"/>
    </location>
</feature>
<evidence type="ECO:0000313" key="2">
    <source>
        <dbReference type="EMBL" id="KAF9533806.1"/>
    </source>
</evidence>
<evidence type="ECO:0000313" key="3">
    <source>
        <dbReference type="Proteomes" id="UP000807306"/>
    </source>
</evidence>
<keyword evidence="3" id="KW-1185">Reference proteome</keyword>
<feature type="compositionally biased region" description="Basic residues" evidence="1">
    <location>
        <begin position="37"/>
        <end position="47"/>
    </location>
</feature>
<organism evidence="2 3">
    <name type="scientific">Crepidotus variabilis</name>
    <dbReference type="NCBI Taxonomy" id="179855"/>
    <lineage>
        <taxon>Eukaryota</taxon>
        <taxon>Fungi</taxon>
        <taxon>Dikarya</taxon>
        <taxon>Basidiomycota</taxon>
        <taxon>Agaricomycotina</taxon>
        <taxon>Agaricomycetes</taxon>
        <taxon>Agaricomycetidae</taxon>
        <taxon>Agaricales</taxon>
        <taxon>Agaricineae</taxon>
        <taxon>Crepidotaceae</taxon>
        <taxon>Crepidotus</taxon>
    </lineage>
</organism>
<feature type="compositionally biased region" description="Polar residues" evidence="1">
    <location>
        <begin position="92"/>
        <end position="102"/>
    </location>
</feature>
<proteinExistence type="predicted"/>
<name>A0A9P6JUU2_9AGAR</name>
<feature type="compositionally biased region" description="Basic and acidic residues" evidence="1">
    <location>
        <begin position="448"/>
        <end position="467"/>
    </location>
</feature>